<name>A0A812LPR9_SYMPI</name>
<accession>A0A812LPR9</accession>
<dbReference type="AlphaFoldDB" id="A0A812LPR9"/>
<evidence type="ECO:0000313" key="3">
    <source>
        <dbReference type="Proteomes" id="UP000649617"/>
    </source>
</evidence>
<feature type="region of interest" description="Disordered" evidence="1">
    <location>
        <begin position="74"/>
        <end position="152"/>
    </location>
</feature>
<keyword evidence="3" id="KW-1185">Reference proteome</keyword>
<dbReference type="EMBL" id="CAJNIZ010006430">
    <property type="protein sequence ID" value="CAE7249970.1"/>
    <property type="molecule type" value="Genomic_DNA"/>
</dbReference>
<protein>
    <submittedName>
        <fullName evidence="2">Uncharacterized protein</fullName>
    </submittedName>
</protein>
<comment type="caution">
    <text evidence="2">The sequence shown here is derived from an EMBL/GenBank/DDBJ whole genome shotgun (WGS) entry which is preliminary data.</text>
</comment>
<reference evidence="2" key="1">
    <citation type="submission" date="2021-02" db="EMBL/GenBank/DDBJ databases">
        <authorList>
            <person name="Dougan E. K."/>
            <person name="Rhodes N."/>
            <person name="Thang M."/>
            <person name="Chan C."/>
        </authorList>
    </citation>
    <scope>NUCLEOTIDE SEQUENCE</scope>
</reference>
<evidence type="ECO:0000256" key="1">
    <source>
        <dbReference type="SAM" id="MobiDB-lite"/>
    </source>
</evidence>
<dbReference type="Proteomes" id="UP000649617">
    <property type="component" value="Unassembled WGS sequence"/>
</dbReference>
<sequence length="152" mass="17327">MRSPRCWSEGCEARKEMAKCIGEKCDERWRSKYGIQVYVGSHALGQWMKLLGSWALVTWGDELWISLYRVPFPKKSKDPLPPPRSKDPKDYVAQSGGRSTENLLPPPQSKDRVAPLYPVQDTTYSKAPVRPPMSKHPLADQELLPPPRPRSK</sequence>
<gene>
    <name evidence="2" type="ORF">SPIL2461_LOCUS4756</name>
</gene>
<proteinExistence type="predicted"/>
<evidence type="ECO:0000313" key="2">
    <source>
        <dbReference type="EMBL" id="CAE7249970.1"/>
    </source>
</evidence>
<organism evidence="2 3">
    <name type="scientific">Symbiodinium pilosum</name>
    <name type="common">Dinoflagellate</name>
    <dbReference type="NCBI Taxonomy" id="2952"/>
    <lineage>
        <taxon>Eukaryota</taxon>
        <taxon>Sar</taxon>
        <taxon>Alveolata</taxon>
        <taxon>Dinophyceae</taxon>
        <taxon>Suessiales</taxon>
        <taxon>Symbiodiniaceae</taxon>
        <taxon>Symbiodinium</taxon>
    </lineage>
</organism>